<reference evidence="1" key="2">
    <citation type="journal article" date="2008" name="Genome Biol.">
        <title>Improved genome assembly and evidence-based global gene model set for the chordate Ciona intestinalis: new insight into intron and operon populations.</title>
        <authorList>
            <person name="Satou Y."/>
            <person name="Mineta K."/>
            <person name="Ogasawara M."/>
            <person name="Sasakura Y."/>
            <person name="Shoguchi E."/>
            <person name="Ueno K."/>
            <person name="Yamada L."/>
            <person name="Matsumoto J."/>
            <person name="Wasserscheid J."/>
            <person name="Dewar K."/>
            <person name="Wiley G.B."/>
            <person name="Macmil S.L."/>
            <person name="Roe B.A."/>
            <person name="Zeller R.W."/>
            <person name="Hastings K.E."/>
            <person name="Lemaire P."/>
            <person name="Lindquist E."/>
            <person name="Endo T."/>
            <person name="Hotta K."/>
            <person name="Inaba K."/>
        </authorList>
    </citation>
    <scope>NUCLEOTIDE SEQUENCE [LARGE SCALE GENOMIC DNA]</scope>
    <source>
        <strain evidence="1">wild type</strain>
    </source>
</reference>
<organism evidence="1 2">
    <name type="scientific">Ciona intestinalis</name>
    <name type="common">Transparent sea squirt</name>
    <name type="synonym">Ascidia intestinalis</name>
    <dbReference type="NCBI Taxonomy" id="7719"/>
    <lineage>
        <taxon>Eukaryota</taxon>
        <taxon>Metazoa</taxon>
        <taxon>Chordata</taxon>
        <taxon>Tunicata</taxon>
        <taxon>Ascidiacea</taxon>
        <taxon>Phlebobranchia</taxon>
        <taxon>Cionidae</taxon>
        <taxon>Ciona</taxon>
    </lineage>
</organism>
<evidence type="ECO:0008006" key="3">
    <source>
        <dbReference type="Google" id="ProtNLM"/>
    </source>
</evidence>
<dbReference type="InParanoid" id="F6VIE9"/>
<name>F6VIE9_CIOIN</name>
<dbReference type="Gene3D" id="2.60.120.650">
    <property type="entry name" value="Cupin"/>
    <property type="match status" value="1"/>
</dbReference>
<dbReference type="Ensembl" id="ENSCINT00000023446.1">
    <property type="protein sequence ID" value="ENSCINP00000023200.1"/>
    <property type="gene ID" value="ENSCING00000012428.1"/>
</dbReference>
<dbReference type="EMBL" id="EAAA01001772">
    <property type="status" value="NOT_ANNOTATED_CDS"/>
    <property type="molecule type" value="Genomic_DNA"/>
</dbReference>
<dbReference type="HOGENOM" id="CLU_068137_2_0_1"/>
<dbReference type="SUPFAM" id="SSF51197">
    <property type="entry name" value="Clavaminate synthase-like"/>
    <property type="match status" value="1"/>
</dbReference>
<sequence>MQIVMDCQFFRFATDLAGPADFFNMSQSRVEGKEDQWYVGWSNCEGHTANELRKHYKLPYFLSPELDHGKTDWIYMGLPGPGAPSHIDHVPGATWQAQLSGEKEWTFEAPPECYGICTSKMKVRVKAGEIIVLDGSRWFHETHILGKNMSIVIGAEFY</sequence>
<keyword evidence="2" id="KW-1185">Reference proteome</keyword>
<reference evidence="1" key="3">
    <citation type="submission" date="2025-08" db="UniProtKB">
        <authorList>
            <consortium name="Ensembl"/>
        </authorList>
    </citation>
    <scope>IDENTIFICATION</scope>
</reference>
<protein>
    <recommendedName>
        <fullName evidence="3">JmjC domain-containing protein</fullName>
    </recommendedName>
</protein>
<dbReference type="OMA" id="SHIDHVP"/>
<accession>F6VIE9</accession>
<reference evidence="2" key="1">
    <citation type="journal article" date="2002" name="Science">
        <title>The draft genome of Ciona intestinalis: insights into chordate and vertebrate origins.</title>
        <authorList>
            <person name="Dehal P."/>
            <person name="Satou Y."/>
            <person name="Campbell R.K."/>
            <person name="Chapman J."/>
            <person name="Degnan B."/>
            <person name="De Tomaso A."/>
            <person name="Davidson B."/>
            <person name="Di Gregorio A."/>
            <person name="Gelpke M."/>
            <person name="Goodstein D.M."/>
            <person name="Harafuji N."/>
            <person name="Hastings K.E."/>
            <person name="Ho I."/>
            <person name="Hotta K."/>
            <person name="Huang W."/>
            <person name="Kawashima T."/>
            <person name="Lemaire P."/>
            <person name="Martinez D."/>
            <person name="Meinertzhagen I.A."/>
            <person name="Necula S."/>
            <person name="Nonaka M."/>
            <person name="Putnam N."/>
            <person name="Rash S."/>
            <person name="Saiga H."/>
            <person name="Satake M."/>
            <person name="Terry A."/>
            <person name="Yamada L."/>
            <person name="Wang H.G."/>
            <person name="Awazu S."/>
            <person name="Azumi K."/>
            <person name="Boore J."/>
            <person name="Branno M."/>
            <person name="Chin-Bow S."/>
            <person name="DeSantis R."/>
            <person name="Doyle S."/>
            <person name="Francino P."/>
            <person name="Keys D.N."/>
            <person name="Haga S."/>
            <person name="Hayashi H."/>
            <person name="Hino K."/>
            <person name="Imai K.S."/>
            <person name="Inaba K."/>
            <person name="Kano S."/>
            <person name="Kobayashi K."/>
            <person name="Kobayashi M."/>
            <person name="Lee B.I."/>
            <person name="Makabe K.W."/>
            <person name="Manohar C."/>
            <person name="Matassi G."/>
            <person name="Medina M."/>
            <person name="Mochizuki Y."/>
            <person name="Mount S."/>
            <person name="Morishita T."/>
            <person name="Miura S."/>
            <person name="Nakayama A."/>
            <person name="Nishizaka S."/>
            <person name="Nomoto H."/>
            <person name="Ohta F."/>
            <person name="Oishi K."/>
            <person name="Rigoutsos I."/>
            <person name="Sano M."/>
            <person name="Sasaki A."/>
            <person name="Sasakura Y."/>
            <person name="Shoguchi E."/>
            <person name="Shin-i T."/>
            <person name="Spagnuolo A."/>
            <person name="Stainier D."/>
            <person name="Suzuki M.M."/>
            <person name="Tassy O."/>
            <person name="Takatori N."/>
            <person name="Tokuoka M."/>
            <person name="Yagi K."/>
            <person name="Yoshizaki F."/>
            <person name="Wada S."/>
            <person name="Zhang C."/>
            <person name="Hyatt P.D."/>
            <person name="Larimer F."/>
            <person name="Detter C."/>
            <person name="Doggett N."/>
            <person name="Glavina T."/>
            <person name="Hawkins T."/>
            <person name="Richardson P."/>
            <person name="Lucas S."/>
            <person name="Kohara Y."/>
            <person name="Levine M."/>
            <person name="Satoh N."/>
            <person name="Rokhsar D.S."/>
        </authorList>
    </citation>
    <scope>NUCLEOTIDE SEQUENCE [LARGE SCALE GENOMIC DNA]</scope>
</reference>
<dbReference type="GO" id="GO:0016706">
    <property type="term" value="F:2-oxoglutarate-dependent dioxygenase activity"/>
    <property type="evidence" value="ECO:0000318"/>
    <property type="project" value="GO_Central"/>
</dbReference>
<proteinExistence type="predicted"/>
<reference evidence="1" key="4">
    <citation type="submission" date="2025-09" db="UniProtKB">
        <authorList>
            <consortium name="Ensembl"/>
        </authorList>
    </citation>
    <scope>IDENTIFICATION</scope>
</reference>
<dbReference type="AlphaFoldDB" id="F6VIE9"/>
<dbReference type="STRING" id="7719.ENSCINP00000023200"/>
<dbReference type="Proteomes" id="UP000008144">
    <property type="component" value="Chromosome 3"/>
</dbReference>
<dbReference type="GeneTree" id="ENSGT00390000006150"/>
<evidence type="ECO:0000313" key="1">
    <source>
        <dbReference type="Ensembl" id="ENSCINP00000023200.1"/>
    </source>
</evidence>
<evidence type="ECO:0000313" key="2">
    <source>
        <dbReference type="Proteomes" id="UP000008144"/>
    </source>
</evidence>
<dbReference type="PANTHER" id="PTHR12480">
    <property type="entry name" value="ARGININE DEMETHYLASE AND LYSYL-HYDROXYLASE JMJD"/>
    <property type="match status" value="1"/>
</dbReference>
<dbReference type="PANTHER" id="PTHR12480:SF41">
    <property type="entry name" value="JMJC DOMAIN-CONTAINING PROTEIN"/>
    <property type="match status" value="1"/>
</dbReference>
<dbReference type="InterPro" id="IPR050910">
    <property type="entry name" value="JMJD6_ArgDemeth/LysHydrox"/>
</dbReference>